<dbReference type="PRINTS" id="PR01415">
    <property type="entry name" value="ANKYRIN"/>
</dbReference>
<dbReference type="SMART" id="SM00248">
    <property type="entry name" value="ANK"/>
    <property type="match status" value="3"/>
</dbReference>
<reference evidence="5 6" key="1">
    <citation type="journal article" date="2012" name="Science">
        <title>The Paleozoic origin of enzymatic lignin decomposition reconstructed from 31 fungal genomes.</title>
        <authorList>
            <person name="Floudas D."/>
            <person name="Binder M."/>
            <person name="Riley R."/>
            <person name="Barry K."/>
            <person name="Blanchette R.A."/>
            <person name="Henrissat B."/>
            <person name="Martinez A.T."/>
            <person name="Otillar R."/>
            <person name="Spatafora J.W."/>
            <person name="Yadav J.S."/>
            <person name="Aerts A."/>
            <person name="Benoit I."/>
            <person name="Boyd A."/>
            <person name="Carlson A."/>
            <person name="Copeland A."/>
            <person name="Coutinho P.M."/>
            <person name="de Vries R.P."/>
            <person name="Ferreira P."/>
            <person name="Findley K."/>
            <person name="Foster B."/>
            <person name="Gaskell J."/>
            <person name="Glotzer D."/>
            <person name="Gorecki P."/>
            <person name="Heitman J."/>
            <person name="Hesse C."/>
            <person name="Hori C."/>
            <person name="Igarashi K."/>
            <person name="Jurgens J.A."/>
            <person name="Kallen N."/>
            <person name="Kersten P."/>
            <person name="Kohler A."/>
            <person name="Kuees U."/>
            <person name="Kumar T.K.A."/>
            <person name="Kuo A."/>
            <person name="LaButti K."/>
            <person name="Larrondo L.F."/>
            <person name="Lindquist E."/>
            <person name="Ling A."/>
            <person name="Lombard V."/>
            <person name="Lucas S."/>
            <person name="Lundell T."/>
            <person name="Martin R."/>
            <person name="McLaughlin D.J."/>
            <person name="Morgenstern I."/>
            <person name="Morin E."/>
            <person name="Murat C."/>
            <person name="Nagy L.G."/>
            <person name="Nolan M."/>
            <person name="Ohm R.A."/>
            <person name="Patyshakuliyeva A."/>
            <person name="Rokas A."/>
            <person name="Ruiz-Duenas F.J."/>
            <person name="Sabat G."/>
            <person name="Salamov A."/>
            <person name="Samejima M."/>
            <person name="Schmutz J."/>
            <person name="Slot J.C."/>
            <person name="St John F."/>
            <person name="Stenlid J."/>
            <person name="Sun H."/>
            <person name="Sun S."/>
            <person name="Syed K."/>
            <person name="Tsang A."/>
            <person name="Wiebenga A."/>
            <person name="Young D."/>
            <person name="Pisabarro A."/>
            <person name="Eastwood D.C."/>
            <person name="Martin F."/>
            <person name="Cullen D."/>
            <person name="Grigoriev I.V."/>
            <person name="Hibbett D.S."/>
        </authorList>
    </citation>
    <scope>NUCLEOTIDE SEQUENCE [LARGE SCALE GENOMIC DNA]</scope>
    <source>
        <strain evidence="5 6">MD-104</strain>
    </source>
</reference>
<sequence>MAEKDATARLRRAVKENNLFLVKRLVKRTDMRNVDPTNKRYTSLAWAAVLGHEETFEFLLSSGHDDHEYSKDSDNNTILILLADARPPVTGPYASGPGDHEFLSATLRMARLYYDRYPDTLDWANVEGKTALHVAALRGNEELVRMLCDLGADFDLTDNEGNTPLHYASAWGHIPVSAFIYHTVMALIARQIVQLLIERGCSFAARNNENFTPSDYAYSISTRDTLQDTARAQYELKKKVRMASLHPQGRGITPEPIVPPPPRAYYAYRSNGSARMRSGSGTSRTTTTSDSGDLFESAQPHSSHSQPSITSSLSPSRYPLPLPSGSYSPAQPSASSSGSTAFSTANSPSPQPHVGSSLTGIANPAAALSPIATRMRERDADAMEKYKLRQRSGSAATTSTDAQSYTSSSVGPTPDGDDIKPLGTLTAGSVAPRRRLRPSASAAQLRSSHQPPSLLQVTPSQPDSPRHRSGTSPAMLSHITPPVSPSSTHESNTAHTPTQSMSRPTLRRREEYLSNELFTGPSDDYARFPPPPNEEPIERTRTITPTTATAPTSSASTSSHSRRLPFNLLSSHKSSPDAQIAAGGGHRRNASVNAVVR</sequence>
<feature type="compositionally biased region" description="Low complexity" evidence="4">
    <location>
        <begin position="438"/>
        <end position="448"/>
    </location>
</feature>
<evidence type="ECO:0000256" key="2">
    <source>
        <dbReference type="ARBA" id="ARBA00023043"/>
    </source>
</evidence>
<evidence type="ECO:0000313" key="6">
    <source>
        <dbReference type="Proteomes" id="UP000218811"/>
    </source>
</evidence>
<dbReference type="SUPFAM" id="SSF48403">
    <property type="entry name" value="Ankyrin repeat"/>
    <property type="match status" value="1"/>
</dbReference>
<feature type="compositionally biased region" description="Polar residues" evidence="4">
    <location>
        <begin position="449"/>
        <end position="463"/>
    </location>
</feature>
<dbReference type="Pfam" id="PF12796">
    <property type="entry name" value="Ank_2"/>
    <property type="match status" value="1"/>
</dbReference>
<feature type="compositionally biased region" description="Polar residues" evidence="4">
    <location>
        <begin position="568"/>
        <end position="577"/>
    </location>
</feature>
<feature type="region of interest" description="Disordered" evidence="4">
    <location>
        <begin position="245"/>
        <end position="360"/>
    </location>
</feature>
<name>A0A2H3JTH1_WOLCO</name>
<organism evidence="5 6">
    <name type="scientific">Wolfiporia cocos (strain MD-104)</name>
    <name type="common">Brown rot fungus</name>
    <dbReference type="NCBI Taxonomy" id="742152"/>
    <lineage>
        <taxon>Eukaryota</taxon>
        <taxon>Fungi</taxon>
        <taxon>Dikarya</taxon>
        <taxon>Basidiomycota</taxon>
        <taxon>Agaricomycotina</taxon>
        <taxon>Agaricomycetes</taxon>
        <taxon>Polyporales</taxon>
        <taxon>Phaeolaceae</taxon>
        <taxon>Wolfiporia</taxon>
    </lineage>
</organism>
<gene>
    <name evidence="5" type="ORF">WOLCODRAFT_137207</name>
</gene>
<dbReference type="PROSITE" id="PS50297">
    <property type="entry name" value="ANK_REP_REGION"/>
    <property type="match status" value="1"/>
</dbReference>
<dbReference type="STRING" id="742152.A0A2H3JTH1"/>
<feature type="repeat" description="ANK" evidence="3">
    <location>
        <begin position="127"/>
        <end position="159"/>
    </location>
</feature>
<evidence type="ECO:0000256" key="1">
    <source>
        <dbReference type="ARBA" id="ARBA00022737"/>
    </source>
</evidence>
<evidence type="ECO:0000256" key="3">
    <source>
        <dbReference type="PROSITE-ProRule" id="PRU00023"/>
    </source>
</evidence>
<dbReference type="OrthoDB" id="341259at2759"/>
<keyword evidence="6" id="KW-1185">Reference proteome</keyword>
<dbReference type="PANTHER" id="PTHR24180">
    <property type="entry name" value="CYCLIN-DEPENDENT KINASE INHIBITOR 2C-RELATED"/>
    <property type="match status" value="1"/>
</dbReference>
<feature type="repeat" description="ANK" evidence="3">
    <location>
        <begin position="160"/>
        <end position="208"/>
    </location>
</feature>
<feature type="compositionally biased region" description="Low complexity" evidence="4">
    <location>
        <begin position="542"/>
        <end position="559"/>
    </location>
</feature>
<dbReference type="EMBL" id="KB468113">
    <property type="protein sequence ID" value="PCH41128.1"/>
    <property type="molecule type" value="Genomic_DNA"/>
</dbReference>
<feature type="compositionally biased region" description="Polar residues" evidence="4">
    <location>
        <begin position="391"/>
        <end position="411"/>
    </location>
</feature>
<dbReference type="Gene3D" id="1.25.40.20">
    <property type="entry name" value="Ankyrin repeat-containing domain"/>
    <property type="match status" value="2"/>
</dbReference>
<keyword evidence="2 3" id="KW-0040">ANK repeat</keyword>
<dbReference type="InterPro" id="IPR051637">
    <property type="entry name" value="Ank_repeat_dom-contain_49"/>
</dbReference>
<accession>A0A2H3JTH1</accession>
<dbReference type="PROSITE" id="PS50088">
    <property type="entry name" value="ANK_REPEAT"/>
    <property type="match status" value="2"/>
</dbReference>
<proteinExistence type="predicted"/>
<protein>
    <submittedName>
        <fullName evidence="5">Ankyrin</fullName>
    </submittedName>
</protein>
<dbReference type="AlphaFoldDB" id="A0A2H3JTH1"/>
<dbReference type="PANTHER" id="PTHR24180:SF45">
    <property type="entry name" value="POLY [ADP-RIBOSE] POLYMERASE TANKYRASE"/>
    <property type="match status" value="1"/>
</dbReference>
<dbReference type="OMA" id="RMARLYY"/>
<feature type="region of interest" description="Disordered" evidence="4">
    <location>
        <begin position="387"/>
        <end position="597"/>
    </location>
</feature>
<evidence type="ECO:0000256" key="4">
    <source>
        <dbReference type="SAM" id="MobiDB-lite"/>
    </source>
</evidence>
<dbReference type="InterPro" id="IPR002110">
    <property type="entry name" value="Ankyrin_rpt"/>
</dbReference>
<dbReference type="Proteomes" id="UP000218811">
    <property type="component" value="Unassembled WGS sequence"/>
</dbReference>
<dbReference type="InterPro" id="IPR036770">
    <property type="entry name" value="Ankyrin_rpt-contain_sf"/>
</dbReference>
<feature type="compositionally biased region" description="Polar residues" evidence="4">
    <location>
        <begin position="485"/>
        <end position="503"/>
    </location>
</feature>
<feature type="compositionally biased region" description="Low complexity" evidence="4">
    <location>
        <begin position="277"/>
        <end position="347"/>
    </location>
</feature>
<evidence type="ECO:0000313" key="5">
    <source>
        <dbReference type="EMBL" id="PCH41128.1"/>
    </source>
</evidence>
<keyword evidence="1" id="KW-0677">Repeat</keyword>